<dbReference type="InterPro" id="IPR001341">
    <property type="entry name" value="Asp_kinase"/>
</dbReference>
<dbReference type="CDD" id="cd04937">
    <property type="entry name" value="ACT_AKi-DapG-BS_2"/>
    <property type="match status" value="1"/>
</dbReference>
<evidence type="ECO:0000256" key="1">
    <source>
        <dbReference type="ARBA" id="ARBA00003121"/>
    </source>
</evidence>
<dbReference type="Gene3D" id="3.30.2130.10">
    <property type="entry name" value="VC0802-like"/>
    <property type="match status" value="1"/>
</dbReference>
<comment type="pathway">
    <text evidence="2 16">Amino-acid biosynthesis; L-lysine biosynthesis via DAP pathway; (S)-tetrahydrodipicolinate from L-aspartate: step 1/4.</text>
</comment>
<dbReference type="Pfam" id="PF00696">
    <property type="entry name" value="AA_kinase"/>
    <property type="match status" value="1"/>
</dbReference>
<proteinExistence type="inferred from homology"/>
<evidence type="ECO:0000256" key="6">
    <source>
        <dbReference type="ARBA" id="ARBA00022605"/>
    </source>
</evidence>
<evidence type="ECO:0000256" key="14">
    <source>
        <dbReference type="PIRSR" id="PIRSR000726-1"/>
    </source>
</evidence>
<keyword evidence="8 14" id="KW-0547">Nucleotide-binding</keyword>
<evidence type="ECO:0000256" key="2">
    <source>
        <dbReference type="ARBA" id="ARBA00004766"/>
    </source>
</evidence>
<reference evidence="19" key="1">
    <citation type="submission" date="2017-11" db="EMBL/GenBank/DDBJ databases">
        <title>Three new genomes from thermophilic consortium.</title>
        <authorList>
            <person name="Quaggio R."/>
            <person name="Amgarten D."/>
            <person name="Setubal J.C."/>
        </authorList>
    </citation>
    <scope>NUCLEOTIDE SEQUENCE</scope>
    <source>
        <strain evidence="19">ZCTH01-B2</strain>
    </source>
</reference>
<dbReference type="PANTHER" id="PTHR21499:SF3">
    <property type="entry name" value="ASPARTOKINASE"/>
    <property type="match status" value="1"/>
</dbReference>
<comment type="pathway">
    <text evidence="3 16">Amino-acid biosynthesis; L-methionine biosynthesis via de novo pathway; L-homoserine from L-aspartate: step 1/3.</text>
</comment>
<evidence type="ECO:0000256" key="4">
    <source>
        <dbReference type="ARBA" id="ARBA00005139"/>
    </source>
</evidence>
<comment type="catalytic activity">
    <reaction evidence="13 15">
        <text>L-aspartate + ATP = 4-phospho-L-aspartate + ADP</text>
        <dbReference type="Rhea" id="RHEA:23776"/>
        <dbReference type="ChEBI" id="CHEBI:29991"/>
        <dbReference type="ChEBI" id="CHEBI:30616"/>
        <dbReference type="ChEBI" id="CHEBI:57535"/>
        <dbReference type="ChEBI" id="CHEBI:456216"/>
        <dbReference type="EC" id="2.7.2.4"/>
    </reaction>
</comment>
<dbReference type="InterPro" id="IPR001048">
    <property type="entry name" value="Asp/Glu/Uridylate_kinase"/>
</dbReference>
<evidence type="ECO:0000256" key="9">
    <source>
        <dbReference type="ARBA" id="ARBA00022777"/>
    </source>
</evidence>
<evidence type="ECO:0000313" key="20">
    <source>
        <dbReference type="Proteomes" id="UP000732377"/>
    </source>
</evidence>
<comment type="pathway">
    <text evidence="4 16">Amino-acid biosynthesis; L-threonine biosynthesis; L-threonine from L-aspartate: step 1/5.</text>
</comment>
<dbReference type="SUPFAM" id="SSF55021">
    <property type="entry name" value="ACT-like"/>
    <property type="match status" value="2"/>
</dbReference>
<evidence type="ECO:0000259" key="18">
    <source>
        <dbReference type="Pfam" id="PF13840"/>
    </source>
</evidence>
<keyword evidence="6 16" id="KW-0028">Amino-acid biosynthesis</keyword>
<dbReference type="GO" id="GO:0009090">
    <property type="term" value="P:homoserine biosynthetic process"/>
    <property type="evidence" value="ECO:0007669"/>
    <property type="project" value="TreeGrafter"/>
</dbReference>
<dbReference type="InterPro" id="IPR027795">
    <property type="entry name" value="CASTOR_ACT_dom"/>
</dbReference>
<dbReference type="GO" id="GO:0019877">
    <property type="term" value="P:diaminopimelate biosynthetic process"/>
    <property type="evidence" value="ECO:0007669"/>
    <property type="project" value="UniProtKB-KW"/>
</dbReference>
<dbReference type="CDD" id="cd04260">
    <property type="entry name" value="AAK_AKi-DapG-BS"/>
    <property type="match status" value="1"/>
</dbReference>
<feature type="binding site" evidence="14">
    <location>
        <position position="189"/>
    </location>
    <ligand>
        <name>ATP</name>
        <dbReference type="ChEBI" id="CHEBI:30616"/>
    </ligand>
</feature>
<dbReference type="CDD" id="cd04914">
    <property type="entry name" value="ACT_AKi-DapG-BS_1"/>
    <property type="match status" value="1"/>
</dbReference>
<evidence type="ECO:0000256" key="12">
    <source>
        <dbReference type="ARBA" id="ARBA00023154"/>
    </source>
</evidence>
<keyword evidence="11" id="KW-0220">Diaminopimelate biosynthesis</keyword>
<keyword evidence="7 15" id="KW-0808">Transferase</keyword>
<evidence type="ECO:0000313" key="19">
    <source>
        <dbReference type="EMBL" id="MBY6277001.1"/>
    </source>
</evidence>
<dbReference type="EC" id="2.7.2.4" evidence="15"/>
<dbReference type="NCBIfam" id="NF006068">
    <property type="entry name" value="PRK08210.1"/>
    <property type="match status" value="1"/>
</dbReference>
<dbReference type="InterPro" id="IPR045865">
    <property type="entry name" value="ACT-like_dom_sf"/>
</dbReference>
<evidence type="ECO:0000256" key="16">
    <source>
        <dbReference type="RuleBase" id="RU004249"/>
    </source>
</evidence>
<dbReference type="RefSeq" id="WP_273380119.1">
    <property type="nucleotide sequence ID" value="NZ_JACSIR010000175.1"/>
</dbReference>
<evidence type="ECO:0000256" key="8">
    <source>
        <dbReference type="ARBA" id="ARBA00022741"/>
    </source>
</evidence>
<keyword evidence="9 15" id="KW-0418">Kinase</keyword>
<evidence type="ECO:0000256" key="11">
    <source>
        <dbReference type="ARBA" id="ARBA00022915"/>
    </source>
</evidence>
<dbReference type="Proteomes" id="UP000732377">
    <property type="component" value="Unassembled WGS sequence"/>
</dbReference>
<protein>
    <recommendedName>
        <fullName evidence="15">Aspartokinase</fullName>
        <ecNumber evidence="15">2.7.2.4</ecNumber>
    </recommendedName>
</protein>
<feature type="binding site" evidence="14">
    <location>
        <position position="79"/>
    </location>
    <ligand>
        <name>substrate</name>
    </ligand>
</feature>
<feature type="binding site" evidence="14">
    <location>
        <begin position="214"/>
        <end position="215"/>
    </location>
    <ligand>
        <name>ATP</name>
        <dbReference type="ChEBI" id="CHEBI:30616"/>
    </ligand>
</feature>
<comment type="similarity">
    <text evidence="5 15">Belongs to the aspartokinase family.</text>
</comment>
<dbReference type="AlphaFoldDB" id="A0A953IB70"/>
<dbReference type="Pfam" id="PF13840">
    <property type="entry name" value="ACT_7"/>
    <property type="match status" value="1"/>
</dbReference>
<feature type="domain" description="Aspartate/glutamate/uridylate kinase" evidence="17">
    <location>
        <begin position="3"/>
        <end position="235"/>
    </location>
</feature>
<feature type="binding site" evidence="14">
    <location>
        <position position="52"/>
    </location>
    <ligand>
        <name>substrate</name>
    </ligand>
</feature>
<accession>A0A953IB70</accession>
<keyword evidence="10 14" id="KW-0067">ATP-binding</keyword>
<organism evidence="19 20">
    <name type="scientific">Symbiobacterium thermophilum</name>
    <dbReference type="NCBI Taxonomy" id="2734"/>
    <lineage>
        <taxon>Bacteria</taxon>
        <taxon>Bacillati</taxon>
        <taxon>Bacillota</taxon>
        <taxon>Clostridia</taxon>
        <taxon>Eubacteriales</taxon>
        <taxon>Symbiobacteriaceae</taxon>
        <taxon>Symbiobacterium</taxon>
    </lineage>
</organism>
<dbReference type="InterPro" id="IPR018042">
    <property type="entry name" value="Aspartate_kinase_CS"/>
</dbReference>
<dbReference type="GO" id="GO:0005829">
    <property type="term" value="C:cytosol"/>
    <property type="evidence" value="ECO:0007669"/>
    <property type="project" value="TreeGrafter"/>
</dbReference>
<dbReference type="InterPro" id="IPR005260">
    <property type="entry name" value="Asp_kin_monofn"/>
</dbReference>
<feature type="domain" description="CASTOR ACT" evidence="18">
    <location>
        <begin position="336"/>
        <end position="399"/>
    </location>
</feature>
<feature type="binding site" evidence="14">
    <location>
        <begin position="178"/>
        <end position="179"/>
    </location>
    <ligand>
        <name>ATP</name>
        <dbReference type="ChEBI" id="CHEBI:30616"/>
    </ligand>
</feature>
<dbReference type="EMBL" id="PIUK01000127">
    <property type="protein sequence ID" value="MBY6277001.1"/>
    <property type="molecule type" value="Genomic_DNA"/>
</dbReference>
<evidence type="ECO:0000256" key="5">
    <source>
        <dbReference type="ARBA" id="ARBA00010122"/>
    </source>
</evidence>
<dbReference type="SUPFAM" id="SSF53633">
    <property type="entry name" value="Carbamate kinase-like"/>
    <property type="match status" value="1"/>
</dbReference>
<evidence type="ECO:0000256" key="7">
    <source>
        <dbReference type="ARBA" id="ARBA00022679"/>
    </source>
</evidence>
<gene>
    <name evidence="19" type="ORF">CWE10_12455</name>
</gene>
<sequence length="406" mass="42644">MRIIVQKFGGTSVATPEGREAVVRRVRQALDDGYATVVVVSAMGRQGDPYATDTLIQLAQSAGPDLAPREMDLLLSCGEIISSVLMAATLTAAGIPAVALTGGQAGIQTDENYGNAQIVKVDPAPVLSRLREGLVVVVAGFQGVNAAGEVTTLGRGGSDTTAAALGGALRAEVVEIYTDVDGVKTADPRLVAEARTLSVTTYDEIAQMAHYGAKVVHPRAVEIAMQHRVPIRVRSTFSDNPGTLITYSAEAGVIWSEPFSDRVVTAVTHVVGLAQVVVKTGRDWATPRLFRRLANAGISVDLISVSMESSAFSIPESRAAQAEMILTELGLVDLQVRHGCAKVTVVGSGMRGRPGVMATVAEALYAAEVPIWQTADSHVTISCLIPAADVQRAVQALHDAFELGRI</sequence>
<evidence type="ECO:0000256" key="10">
    <source>
        <dbReference type="ARBA" id="ARBA00022840"/>
    </source>
</evidence>
<keyword evidence="12" id="KW-0457">Lysine biosynthesis</keyword>
<comment type="caution">
    <text evidence="19">The sequence shown here is derived from an EMBL/GenBank/DDBJ whole genome shotgun (WGS) entry which is preliminary data.</text>
</comment>
<name>A0A953IB70_SYMTR</name>
<dbReference type="GO" id="GO:0005524">
    <property type="term" value="F:ATP binding"/>
    <property type="evidence" value="ECO:0007669"/>
    <property type="project" value="UniProtKB-KW"/>
</dbReference>
<dbReference type="PIRSF" id="PIRSF000726">
    <property type="entry name" value="Asp_kin"/>
    <property type="match status" value="1"/>
</dbReference>
<dbReference type="GO" id="GO:0009089">
    <property type="term" value="P:lysine biosynthetic process via diaminopimelate"/>
    <property type="evidence" value="ECO:0007669"/>
    <property type="project" value="InterPro"/>
</dbReference>
<comment type="function">
    <text evidence="1">Catalyzes the phosphorylation of the beta-carboxyl group of aspartic acid with ATP to yield 4-phospho-L-aspartate, which is involved in the branched biosynthetic pathway leading to the biosynthesis of amino acids threonine, isoleucine and methionine.</text>
</comment>
<dbReference type="PROSITE" id="PS00324">
    <property type="entry name" value="ASPARTOKINASE"/>
    <property type="match status" value="1"/>
</dbReference>
<dbReference type="InterPro" id="IPR036393">
    <property type="entry name" value="AceGlu_kinase-like_sf"/>
</dbReference>
<evidence type="ECO:0000256" key="13">
    <source>
        <dbReference type="ARBA" id="ARBA00047872"/>
    </source>
</evidence>
<dbReference type="Gene3D" id="3.40.1160.10">
    <property type="entry name" value="Acetylglutamate kinase-like"/>
    <property type="match status" value="1"/>
</dbReference>
<feature type="binding site" evidence="14">
    <location>
        <begin position="7"/>
        <end position="10"/>
    </location>
    <ligand>
        <name>ATP</name>
        <dbReference type="ChEBI" id="CHEBI:30616"/>
    </ligand>
</feature>
<evidence type="ECO:0000256" key="15">
    <source>
        <dbReference type="RuleBase" id="RU003448"/>
    </source>
</evidence>
<dbReference type="GO" id="GO:0004072">
    <property type="term" value="F:aspartate kinase activity"/>
    <property type="evidence" value="ECO:0007669"/>
    <property type="project" value="UniProtKB-EC"/>
</dbReference>
<evidence type="ECO:0000259" key="17">
    <source>
        <dbReference type="Pfam" id="PF00696"/>
    </source>
</evidence>
<evidence type="ECO:0000256" key="3">
    <source>
        <dbReference type="ARBA" id="ARBA00004986"/>
    </source>
</evidence>
<dbReference type="NCBIfam" id="TIGR00657">
    <property type="entry name" value="asp_kinases"/>
    <property type="match status" value="1"/>
</dbReference>
<dbReference type="NCBIfam" id="NF005155">
    <property type="entry name" value="PRK06635.1-4"/>
    <property type="match status" value="1"/>
</dbReference>
<dbReference type="FunFam" id="3.40.1160.10:FF:000002">
    <property type="entry name" value="Aspartokinase"/>
    <property type="match status" value="1"/>
</dbReference>
<dbReference type="PANTHER" id="PTHR21499">
    <property type="entry name" value="ASPARTATE KINASE"/>
    <property type="match status" value="1"/>
</dbReference>